<protein>
    <recommendedName>
        <fullName evidence="3">Lipoprotein</fullName>
    </recommendedName>
</protein>
<organism evidence="1 2">
    <name type="scientific">Pedobacter cryophilus</name>
    <dbReference type="NCBI Taxonomy" id="2571271"/>
    <lineage>
        <taxon>Bacteria</taxon>
        <taxon>Pseudomonadati</taxon>
        <taxon>Bacteroidota</taxon>
        <taxon>Sphingobacteriia</taxon>
        <taxon>Sphingobacteriales</taxon>
        <taxon>Sphingobacteriaceae</taxon>
        <taxon>Pedobacter</taxon>
    </lineage>
</organism>
<accession>A0A4U1C334</accession>
<dbReference type="RefSeq" id="WP_136824447.1">
    <property type="nucleotide sequence ID" value="NZ_SWBP01000001.1"/>
</dbReference>
<keyword evidence="2" id="KW-1185">Reference proteome</keyword>
<gene>
    <name evidence="1" type="ORF">FA046_00725</name>
</gene>
<reference evidence="1 2" key="1">
    <citation type="submission" date="2019-04" db="EMBL/GenBank/DDBJ databases">
        <title>Pedobacter sp. AR-3-17 sp. nov., isolated from Arctic soil.</title>
        <authorList>
            <person name="Dahal R.H."/>
            <person name="Kim D.-U."/>
        </authorList>
    </citation>
    <scope>NUCLEOTIDE SEQUENCE [LARGE SCALE GENOMIC DNA]</scope>
    <source>
        <strain evidence="1 2">AR-3-17</strain>
    </source>
</reference>
<evidence type="ECO:0000313" key="2">
    <source>
        <dbReference type="Proteomes" id="UP000308181"/>
    </source>
</evidence>
<evidence type="ECO:0008006" key="3">
    <source>
        <dbReference type="Google" id="ProtNLM"/>
    </source>
</evidence>
<evidence type="ECO:0000313" key="1">
    <source>
        <dbReference type="EMBL" id="TKC00236.1"/>
    </source>
</evidence>
<dbReference type="Proteomes" id="UP000308181">
    <property type="component" value="Unassembled WGS sequence"/>
</dbReference>
<name>A0A4U1C334_9SPHI</name>
<dbReference type="OrthoDB" id="765326at2"/>
<sequence length="154" mass="17439">MSIKLYISFLAFLLLACNQENDNSDSVCPTVLCATPTQFFKLKFIDKDKQTDLFFGTVAKYSLNDLKIYSSRFKRNIDFNVDSTTKSDKYILISTSVTDEFAIKLANTATDELKVETKFINQTCCDILQITQLKLNNSVLSFSNTSPTVILLQK</sequence>
<proteinExistence type="predicted"/>
<comment type="caution">
    <text evidence="1">The sequence shown here is derived from an EMBL/GenBank/DDBJ whole genome shotgun (WGS) entry which is preliminary data.</text>
</comment>
<dbReference type="EMBL" id="SWBP01000001">
    <property type="protein sequence ID" value="TKC00236.1"/>
    <property type="molecule type" value="Genomic_DNA"/>
</dbReference>
<dbReference type="AlphaFoldDB" id="A0A4U1C334"/>
<dbReference type="PROSITE" id="PS51257">
    <property type="entry name" value="PROKAR_LIPOPROTEIN"/>
    <property type="match status" value="1"/>
</dbReference>